<dbReference type="InterPro" id="IPR020616">
    <property type="entry name" value="Thiolase_N"/>
</dbReference>
<organism evidence="5 6">
    <name type="scientific">Rhodopila globiformis</name>
    <name type="common">Rhodopseudomonas globiformis</name>
    <dbReference type="NCBI Taxonomy" id="1071"/>
    <lineage>
        <taxon>Bacteria</taxon>
        <taxon>Pseudomonadati</taxon>
        <taxon>Pseudomonadota</taxon>
        <taxon>Alphaproteobacteria</taxon>
        <taxon>Acetobacterales</taxon>
        <taxon>Acetobacteraceae</taxon>
        <taxon>Rhodopila</taxon>
    </lineage>
</organism>
<evidence type="ECO:0000313" key="5">
    <source>
        <dbReference type="EMBL" id="PPQ33920.1"/>
    </source>
</evidence>
<proteinExistence type="inferred from homology"/>
<dbReference type="RefSeq" id="WP_104519338.1">
    <property type="nucleotide sequence ID" value="NZ_NHRY01000136.1"/>
</dbReference>
<evidence type="ECO:0000256" key="3">
    <source>
        <dbReference type="ARBA" id="ARBA00023315"/>
    </source>
</evidence>
<dbReference type="AlphaFoldDB" id="A0A2S6NH40"/>
<accession>A0A2S6NH40</accession>
<comment type="similarity">
    <text evidence="1">Belongs to the thiolase-like superfamily. Thiolase family.</text>
</comment>
<dbReference type="Pfam" id="PF00108">
    <property type="entry name" value="Thiolase_N"/>
    <property type="match status" value="1"/>
</dbReference>
<reference evidence="5 6" key="1">
    <citation type="journal article" date="2018" name="Arch. Microbiol.">
        <title>New insights into the metabolic potential of the phototrophic purple bacterium Rhodopila globiformis DSM 161(T) from its draft genome sequence and evidence for a vanadium-dependent nitrogenase.</title>
        <authorList>
            <person name="Imhoff J.F."/>
            <person name="Rahn T."/>
            <person name="Kunzel S."/>
            <person name="Neulinger S.C."/>
        </authorList>
    </citation>
    <scope>NUCLEOTIDE SEQUENCE [LARGE SCALE GENOMIC DNA]</scope>
    <source>
        <strain evidence="5 6">DSM 161</strain>
    </source>
</reference>
<name>A0A2S6NH40_RHOGL</name>
<protein>
    <recommendedName>
        <fullName evidence="4">Thiolase N-terminal domain-containing protein</fullName>
    </recommendedName>
</protein>
<dbReference type="InterPro" id="IPR016039">
    <property type="entry name" value="Thiolase-like"/>
</dbReference>
<keyword evidence="2" id="KW-0808">Transferase</keyword>
<comment type="caution">
    <text evidence="5">The sequence shown here is derived from an EMBL/GenBank/DDBJ whole genome shotgun (WGS) entry which is preliminary data.</text>
</comment>
<keyword evidence="3" id="KW-0012">Acyltransferase</keyword>
<dbReference type="PANTHER" id="PTHR18919:SF107">
    <property type="entry name" value="ACETYL-COA ACETYLTRANSFERASE, CYTOSOLIC"/>
    <property type="match status" value="1"/>
</dbReference>
<keyword evidence="6" id="KW-1185">Reference proteome</keyword>
<feature type="domain" description="Thiolase N-terminal" evidence="4">
    <location>
        <begin position="6"/>
        <end position="79"/>
    </location>
</feature>
<dbReference type="EMBL" id="NHRY01000136">
    <property type="protein sequence ID" value="PPQ33920.1"/>
    <property type="molecule type" value="Genomic_DNA"/>
</dbReference>
<gene>
    <name evidence="5" type="ORF">CCS01_13295</name>
</gene>
<dbReference type="GO" id="GO:0016747">
    <property type="term" value="F:acyltransferase activity, transferring groups other than amino-acyl groups"/>
    <property type="evidence" value="ECO:0007669"/>
    <property type="project" value="InterPro"/>
</dbReference>
<evidence type="ECO:0000256" key="1">
    <source>
        <dbReference type="ARBA" id="ARBA00010982"/>
    </source>
</evidence>
<dbReference type="SUPFAM" id="SSF53901">
    <property type="entry name" value="Thiolase-like"/>
    <property type="match status" value="1"/>
</dbReference>
<evidence type="ECO:0000256" key="2">
    <source>
        <dbReference type="ARBA" id="ARBA00022679"/>
    </source>
</evidence>
<sequence>MSHREVVLCNGLRTAIGKCDVSLRTVSVPALGTIAVRAVMRRSSLKGSDVDAAIMGNVIQTGYKINPVLQERMNAGLPVVCRP</sequence>
<dbReference type="PANTHER" id="PTHR18919">
    <property type="entry name" value="ACETYL-COA C-ACYLTRANSFERASE"/>
    <property type="match status" value="1"/>
</dbReference>
<evidence type="ECO:0000313" key="6">
    <source>
        <dbReference type="Proteomes" id="UP000239724"/>
    </source>
</evidence>
<dbReference type="Proteomes" id="UP000239724">
    <property type="component" value="Unassembled WGS sequence"/>
</dbReference>
<evidence type="ECO:0000259" key="4">
    <source>
        <dbReference type="Pfam" id="PF00108"/>
    </source>
</evidence>
<dbReference type="Gene3D" id="3.40.47.10">
    <property type="match status" value="1"/>
</dbReference>